<dbReference type="InterPro" id="IPR001487">
    <property type="entry name" value="Bromodomain"/>
</dbReference>
<dbReference type="Proteomes" id="UP000663829">
    <property type="component" value="Unassembled WGS sequence"/>
</dbReference>
<dbReference type="Gene3D" id="1.20.920.10">
    <property type="entry name" value="Bromodomain-like"/>
    <property type="match status" value="1"/>
</dbReference>
<dbReference type="Proteomes" id="UP000681722">
    <property type="component" value="Unassembled WGS sequence"/>
</dbReference>
<evidence type="ECO:0000259" key="4">
    <source>
        <dbReference type="PROSITE" id="PS50014"/>
    </source>
</evidence>
<dbReference type="GO" id="GO:0035267">
    <property type="term" value="C:NuA4 histone acetyltransferase complex"/>
    <property type="evidence" value="ECO:0007669"/>
    <property type="project" value="TreeGrafter"/>
</dbReference>
<dbReference type="InterPro" id="IPR036427">
    <property type="entry name" value="Bromodomain-like_sf"/>
</dbReference>
<feature type="compositionally biased region" description="Polar residues" evidence="3">
    <location>
        <begin position="286"/>
        <end position="304"/>
    </location>
</feature>
<dbReference type="PROSITE" id="PS50014">
    <property type="entry name" value="BROMODOMAIN_2"/>
    <property type="match status" value="1"/>
</dbReference>
<feature type="domain" description="Bromo" evidence="4">
    <location>
        <begin position="401"/>
        <end position="472"/>
    </location>
</feature>
<gene>
    <name evidence="5" type="ORF">GPM918_LOCUS24671</name>
    <name evidence="6" type="ORF">SRO942_LOCUS24679</name>
</gene>
<keyword evidence="1 2" id="KW-0103">Bromodomain</keyword>
<keyword evidence="7" id="KW-1185">Reference proteome</keyword>
<dbReference type="EMBL" id="CAJNOQ010009288">
    <property type="protein sequence ID" value="CAF1220722.1"/>
    <property type="molecule type" value="Genomic_DNA"/>
</dbReference>
<dbReference type="PANTHER" id="PTHR15398">
    <property type="entry name" value="BROMODOMAIN-CONTAINING PROTEIN 8"/>
    <property type="match status" value="1"/>
</dbReference>
<feature type="region of interest" description="Disordered" evidence="3">
    <location>
        <begin position="286"/>
        <end position="309"/>
    </location>
</feature>
<evidence type="ECO:0000313" key="7">
    <source>
        <dbReference type="Proteomes" id="UP000663829"/>
    </source>
</evidence>
<evidence type="ECO:0000313" key="6">
    <source>
        <dbReference type="EMBL" id="CAF3984192.1"/>
    </source>
</evidence>
<evidence type="ECO:0000313" key="5">
    <source>
        <dbReference type="EMBL" id="CAF1220722.1"/>
    </source>
</evidence>
<dbReference type="SMART" id="SM00297">
    <property type="entry name" value="BROMO"/>
    <property type="match status" value="1"/>
</dbReference>
<reference evidence="5" key="1">
    <citation type="submission" date="2021-02" db="EMBL/GenBank/DDBJ databases">
        <authorList>
            <person name="Nowell W R."/>
        </authorList>
    </citation>
    <scope>NUCLEOTIDE SEQUENCE</scope>
</reference>
<dbReference type="SUPFAM" id="SSF47370">
    <property type="entry name" value="Bromodomain"/>
    <property type="match status" value="1"/>
</dbReference>
<evidence type="ECO:0000256" key="1">
    <source>
        <dbReference type="ARBA" id="ARBA00023117"/>
    </source>
</evidence>
<dbReference type="Pfam" id="PF00439">
    <property type="entry name" value="Bromodomain"/>
    <property type="match status" value="1"/>
</dbReference>
<comment type="caution">
    <text evidence="5">The sequence shown here is derived from an EMBL/GenBank/DDBJ whole genome shotgun (WGS) entry which is preliminary data.</text>
</comment>
<protein>
    <recommendedName>
        <fullName evidence="4">Bromo domain-containing protein</fullName>
    </recommendedName>
</protein>
<dbReference type="AlphaFoldDB" id="A0A814XV67"/>
<evidence type="ECO:0000256" key="3">
    <source>
        <dbReference type="SAM" id="MobiDB-lite"/>
    </source>
</evidence>
<accession>A0A814XV67</accession>
<dbReference type="OrthoDB" id="1742084at2759"/>
<dbReference type="EMBL" id="CAJOBC010009294">
    <property type="protein sequence ID" value="CAF3984192.1"/>
    <property type="molecule type" value="Genomic_DNA"/>
</dbReference>
<sequence length="542" mass="62931">MQEDTKVFKNRYEKLSKKYEQIWSENSNKEESFKSFLYSNIKTKYFAELYERTKQDCFQKILFELVLHVNDRRMVEEDIMDFIEQVYRWIIFSDDLVLKQQQMVQKEKLIAKFKNYLIEIRSSDMNIDKESNLNKEITPAVDVHRPNSSWSKMLNSTIEKSRHQNENFVSTNLNSAPAMKIKETHYVCKNEQDYSIMNSSLQSEILFNDKTRNLSIQTEKEDDEVDSIRSYITTTIEKKEYIDMYNTSSLITTNSEVENMIINSISTEEAEDETNSPINDVLHVNDTSSSKTSSNIAEFDNSSSIEDKSTEDVERISNLSATRTVKEEDLSQYQNGFHLVDVVSNVSLTEQENKTSEQIDAETVANINESSIPSIGMRQQSKTTVNDVNRKSLLDIIKKLANSTHGHEFNRPATDFSLENYGTLIKKPMDLLTLKKNVNKGDYDGSFLKFQRDLMLIFINAIYYYTNDSAVYTHAKDLFEMSDNLLPIGPAYSDVTWLSSRTPKRTRNQCETIRTTSTEHRRDVITAETNKTTKRKRKATQL</sequence>
<name>A0A814XV67_9BILA</name>
<evidence type="ECO:0000256" key="2">
    <source>
        <dbReference type="PROSITE-ProRule" id="PRU00035"/>
    </source>
</evidence>
<dbReference type="PANTHER" id="PTHR15398:SF4">
    <property type="entry name" value="BROMODOMAIN-CONTAINING PROTEIN 8 ISOFORM X1"/>
    <property type="match status" value="1"/>
</dbReference>
<proteinExistence type="predicted"/>
<organism evidence="5 7">
    <name type="scientific">Didymodactylos carnosus</name>
    <dbReference type="NCBI Taxonomy" id="1234261"/>
    <lineage>
        <taxon>Eukaryota</taxon>
        <taxon>Metazoa</taxon>
        <taxon>Spiralia</taxon>
        <taxon>Gnathifera</taxon>
        <taxon>Rotifera</taxon>
        <taxon>Eurotatoria</taxon>
        <taxon>Bdelloidea</taxon>
        <taxon>Philodinida</taxon>
        <taxon>Philodinidae</taxon>
        <taxon>Didymodactylos</taxon>
    </lineage>
</organism>